<dbReference type="GO" id="GO:0043325">
    <property type="term" value="F:phosphatidylinositol-3,4-bisphosphate binding"/>
    <property type="evidence" value="ECO:0007669"/>
    <property type="project" value="TreeGrafter"/>
</dbReference>
<sequence>MASWYNRGDRSQRGVVGDRALRDSRSESPRYSPTRSSPGPQRTSQMQPRASPSLRTAERDSPNSRSGIAGRDSPRTRDSPMTRDPQVMRDSPMTRDAPMTRTGERDILISRSGTTERIPNGRRDAPISRSSTSGRDAPSMRSAPAGRDVPVTRSSTSRQSPGRDPRGTPYNTGPPPSTQRDDRYRDLGTNVQFSTWEAGVKNVVDWAIGPAEKLLASQKGIGDSFHSADELRKQHEQLELKCADNYGRFAELRHDTESLLQQGQYSRNDILSQRDYMDTVCRSLATRLERRRNLLISSVRFHRIAEDFSKKLDDLLDLLCSEINCPDVESAERALRELNEKIDAINLCAKQILTEGQNLLDTMALPVKNAFGKDITPDYSRERAHVQQTLDSLQERKMRCDELADVRKLKLQQILQLRTCERDADQAIEWILELCEVMIKSHTEMGRDPQESQTLHKEHKKFEATAKGTYEYGKQLLQAALVLRRSLRYDVAPNNERVHRLNVAWKRFSMGITERSNRLSVAAAFHKNADTVIELIEEITIAISKVVTREMTLQTFLQRYGRRKEQLNQEYHDAVKLGKTLIDRVSQPVLAEDGSKREDLDDTGAEIKSKMSAMDYKMQELNKRWQQHVNPQGDEQLRKLQQLFDESHEWIRVRIQTMEPDLLDVGSNLEEALQLRQEHDDLLAKLHAKQEPITELLTRADTLASQQQNYTEVYAAMAESLGEAWKDLNSQLDFRKMLLDQSIEFHKSAQMFSEKMAQAQGQFGNTSLAQNVESAKYLLDQHQQLKKGILESSMVTLQQGQALLDRIREMGRHADVQNRHATTAACYGIEHMLELLHDRRRHLEELWMQRKIKLEQCLQLCQLDQEVKKISDWFATAGNAYLQNTELGDSLIAAQTVQEEHSRFEIDARETQDKVLRLVRSADTLLHGAHPDIEGIMTRLRNIDEQCENFMLRFDNRRKNVALSVAFFKQAQQALSKLDEINVQLTRTDLPRNSSALAERHAYLSNAIVEVSTPALREGRILLERVSKDDSGADGVRNKMAELQGRGVTLEEQCKAKMAVSEERSQAYNQVQETYTSLHTWIVQIAQSLLGQHRDLGHSLANAQDFLETHEQLDEEMRDKSPEIESLLTMAGRLVESGDQGAQQLQEKAITLHKQWHIISITVEKRIKLALLYVSFHKLAIQLAHQMDSVEVVLSQEKSELQYIPDSTIQNTEQRWNTTQQLYNDFLNKGKTYINDISQVTNDPKLDVKRSVVTVETIMSQFTERITRLTEHWESWNLHITTGRQFKTQWHQFIQDARRTIDNVMRIENEFFPVIAGELGNSLQTAELYQKRLDEFTPVYKKAQEEIEEHLKTAEMLAAKGDTHGQKDQIVNELLKVHTRFNARVSEYKVLINMTIRFFKNLHQLDKLIEKTEEEYQKAELPSEVSRAEIMLKEHDANKHKISQVYQHTANEGEEIVVRVRQQDSEEVATKEVHKVLEMTDYRKKTWEEMWEDQRRRLEQNLQICQFNFDLRQIHNEITDLDRQLVSRKGNYGNSLSTAKMTSQTFKQFELTIELIEKNIQKFVSTAELMLKSGHYASKQIREEVANLENKWSSFHTSVYEYRDLLEVSILFFEILEESESWEKESSELLLTIGRKSTECKSPEDAHQLIISLESFLREGQPKQEERINKLSELAVQLYGNQGPQRVRHIVVRHQDLLHSINQATKELGTLKDNLQRRQESPMEVDSTQIQPVVIAPVASVPAPRRPTVLIPLQNAEIYEGSKFTFECRIDTDMEPSVQWFKDNLPLNSPDYETRYDRGQCTLTIEETFSEDTALYTMKANTPAGQVETSANLTVIALPTSEPKSPKSPTMHSAVYRHLALKKPEITDPPRNQTIHEGKSVKILCRFVGCPVPQVTWVRGNQPILPSSVFRIITDTNYTSLDIHEAYPEDSGVYAIILRNSEGEAQTSCQLTVEPMYTTTSEGMSETDDQEAVKPTFTSELYDKDVQEGSRVRLDCIIVGHPEPEVIWFKNTKPVKESKDFQLLFEGDKCSLVIREVYLEDGGEYKCVARNQYGEATNTCQLHVEPLSEFSDMSAASVTTDVVPPKFTQLLKDIHTEGDKRVVMTCRIVGHPEPDVSWYREDETIVNSPDFQISADGEVHSLVIPTAQPADAGCYQVKAINAAGEAKCYCGLFVNQPGKMEKTLTERITKTTSITRTMQQTVIPGQSPPEFKALFRDMRVGAGESVTFECIITGSPKPKVSWFFNGDAVVSQDYQITMEQDRYKLHIPEVFDEDSGRFAVTAENPSGKATCSAMLQVIESPTPGAGPSQMDYTPETVDTAAAPIHPQQQPQQFAPPSSYQETITKQVTRPVSAPFQPIDLTVALPIPPKFIEPLRSIVAKEGTRVSLEGCVDGKPEPTIKWFKDGNDVTDRADYEISFQGGRVALTIPELFDDDGGKYTCQARNVAGTSSSSAELIIK</sequence>
<evidence type="ECO:0000256" key="2">
    <source>
        <dbReference type="ARBA" id="ARBA00022490"/>
    </source>
</evidence>
<dbReference type="GO" id="GO:0005737">
    <property type="term" value="C:cytoplasm"/>
    <property type="evidence" value="ECO:0007669"/>
    <property type="project" value="UniProtKB-SubCell"/>
</dbReference>
<dbReference type="Pfam" id="PF00435">
    <property type="entry name" value="Spectrin"/>
    <property type="match status" value="5"/>
</dbReference>
<feature type="region of interest" description="Disordered" evidence="5">
    <location>
        <begin position="1"/>
        <end position="185"/>
    </location>
</feature>
<dbReference type="CDD" id="cd00176">
    <property type="entry name" value="SPEC"/>
    <property type="match status" value="7"/>
</dbReference>
<feature type="compositionally biased region" description="Basic and acidic residues" evidence="5">
    <location>
        <begin position="72"/>
        <end position="81"/>
    </location>
</feature>
<protein>
    <recommendedName>
        <fullName evidence="6">Ig-like domain-containing protein</fullName>
    </recommendedName>
</protein>
<dbReference type="OrthoDB" id="6267675at2759"/>
<dbReference type="PANTHER" id="PTHR46607">
    <property type="entry name" value="SEC14 DOMAIN AND SPECTRIN REPEAT-CONTAINING PROTEIN 1"/>
    <property type="match status" value="1"/>
</dbReference>
<comment type="subcellular location">
    <subcellularLocation>
        <location evidence="1">Cytoplasm</location>
    </subcellularLocation>
</comment>
<dbReference type="SMART" id="SM00409">
    <property type="entry name" value="IG"/>
    <property type="match status" value="6"/>
</dbReference>
<evidence type="ECO:0000256" key="5">
    <source>
        <dbReference type="SAM" id="MobiDB-lite"/>
    </source>
</evidence>
<dbReference type="GO" id="GO:0010314">
    <property type="term" value="F:phosphatidylinositol-5-phosphate binding"/>
    <property type="evidence" value="ECO:0007669"/>
    <property type="project" value="TreeGrafter"/>
</dbReference>
<dbReference type="Pfam" id="PF25101">
    <property type="entry name" value="Spectrin_7"/>
    <property type="match status" value="1"/>
</dbReference>
<dbReference type="GO" id="GO:0080025">
    <property type="term" value="F:phosphatidylinositol-3,5-bisphosphate binding"/>
    <property type="evidence" value="ECO:0007669"/>
    <property type="project" value="TreeGrafter"/>
</dbReference>
<organism evidence="7 8">
    <name type="scientific">Owenia fusiformis</name>
    <name type="common">Polychaete worm</name>
    <dbReference type="NCBI Taxonomy" id="6347"/>
    <lineage>
        <taxon>Eukaryota</taxon>
        <taxon>Metazoa</taxon>
        <taxon>Spiralia</taxon>
        <taxon>Lophotrochozoa</taxon>
        <taxon>Annelida</taxon>
        <taxon>Polychaeta</taxon>
        <taxon>Sedentaria</taxon>
        <taxon>Canalipalpata</taxon>
        <taxon>Sabellida</taxon>
        <taxon>Oweniida</taxon>
        <taxon>Oweniidae</taxon>
        <taxon>Owenia</taxon>
    </lineage>
</organism>
<accession>A0A8S4PD96</accession>
<dbReference type="InterPro" id="IPR036179">
    <property type="entry name" value="Ig-like_dom_sf"/>
</dbReference>
<feature type="domain" description="Ig-like" evidence="6">
    <location>
        <begin position="1864"/>
        <end position="1952"/>
    </location>
</feature>
<dbReference type="InterPro" id="IPR018159">
    <property type="entry name" value="Spectrin/alpha-actinin"/>
</dbReference>
<dbReference type="InterPro" id="IPR056701">
    <property type="entry name" value="DUF7799"/>
</dbReference>
<dbReference type="PROSITE" id="PS50835">
    <property type="entry name" value="IG_LIKE"/>
    <property type="match status" value="6"/>
</dbReference>
<evidence type="ECO:0000256" key="1">
    <source>
        <dbReference type="ARBA" id="ARBA00004496"/>
    </source>
</evidence>
<dbReference type="GO" id="GO:0032266">
    <property type="term" value="F:phosphatidylinositol-3-phosphate binding"/>
    <property type="evidence" value="ECO:0007669"/>
    <property type="project" value="TreeGrafter"/>
</dbReference>
<dbReference type="GO" id="GO:0045989">
    <property type="term" value="P:positive regulation of striated muscle contraction"/>
    <property type="evidence" value="ECO:0007669"/>
    <property type="project" value="UniProtKB-ARBA"/>
</dbReference>
<dbReference type="Pfam" id="PF07679">
    <property type="entry name" value="I-set"/>
    <property type="match status" value="6"/>
</dbReference>
<dbReference type="Gene3D" id="2.60.40.10">
    <property type="entry name" value="Immunoglobulins"/>
    <property type="match status" value="6"/>
</dbReference>
<dbReference type="PANTHER" id="PTHR46607:SF1">
    <property type="entry name" value="SEC14 DOMAIN AND SPECTRIN REPEAT-CONTAINING PROTEIN 1"/>
    <property type="match status" value="1"/>
</dbReference>
<feature type="compositionally biased region" description="Polar residues" evidence="5">
    <location>
        <begin position="29"/>
        <end position="54"/>
    </location>
</feature>
<dbReference type="SMART" id="SM00408">
    <property type="entry name" value="IGc2"/>
    <property type="match status" value="6"/>
</dbReference>
<keyword evidence="4" id="KW-0393">Immunoglobulin domain</keyword>
<name>A0A8S4PD96_OWEFU</name>
<dbReference type="FunFam" id="2.60.40.10:FF:000425">
    <property type="entry name" value="Myosin light chain kinase"/>
    <property type="match status" value="5"/>
</dbReference>
<evidence type="ECO:0000313" key="8">
    <source>
        <dbReference type="Proteomes" id="UP000749559"/>
    </source>
</evidence>
<reference evidence="7" key="1">
    <citation type="submission" date="2022-03" db="EMBL/GenBank/DDBJ databases">
        <authorList>
            <person name="Martin C."/>
        </authorList>
    </citation>
    <scope>NUCLEOTIDE SEQUENCE</scope>
</reference>
<feature type="compositionally biased region" description="Basic and acidic residues" evidence="5">
    <location>
        <begin position="19"/>
        <end position="28"/>
    </location>
</feature>
<dbReference type="Proteomes" id="UP000749559">
    <property type="component" value="Unassembled WGS sequence"/>
</dbReference>
<dbReference type="Pfam" id="PF25075">
    <property type="entry name" value="DUF7799"/>
    <property type="match status" value="1"/>
</dbReference>
<dbReference type="Pfam" id="PF24915">
    <property type="entry name" value="Spectrin_SESTD1"/>
    <property type="match status" value="1"/>
</dbReference>
<dbReference type="InterPro" id="IPR058157">
    <property type="entry name" value="Spectrin_met"/>
</dbReference>
<dbReference type="EMBL" id="CAIIXF020000007">
    <property type="protein sequence ID" value="CAH1789041.1"/>
    <property type="molecule type" value="Genomic_DNA"/>
</dbReference>
<proteinExistence type="predicted"/>
<dbReference type="InterPro" id="IPR003599">
    <property type="entry name" value="Ig_sub"/>
</dbReference>
<keyword evidence="8" id="KW-1185">Reference proteome</keyword>
<evidence type="ECO:0000313" key="7">
    <source>
        <dbReference type="EMBL" id="CAH1789041.1"/>
    </source>
</evidence>
<dbReference type="GO" id="GO:0005546">
    <property type="term" value="F:phosphatidylinositol-4,5-bisphosphate binding"/>
    <property type="evidence" value="ECO:0007669"/>
    <property type="project" value="TreeGrafter"/>
</dbReference>
<feature type="domain" description="Ig-like" evidence="6">
    <location>
        <begin position="1975"/>
        <end position="2065"/>
    </location>
</feature>
<feature type="domain" description="Ig-like" evidence="6">
    <location>
        <begin position="1747"/>
        <end position="1834"/>
    </location>
</feature>
<feature type="domain" description="Ig-like" evidence="6">
    <location>
        <begin position="2085"/>
        <end position="2185"/>
    </location>
</feature>
<keyword evidence="2" id="KW-0963">Cytoplasm</keyword>
<evidence type="ECO:0000256" key="3">
    <source>
        <dbReference type="ARBA" id="ARBA00022737"/>
    </source>
</evidence>
<dbReference type="InterPro" id="IPR056804">
    <property type="entry name" value="Spectrin_SESTD1"/>
</dbReference>
<gene>
    <name evidence="7" type="ORF">OFUS_LOCUS14472</name>
</gene>
<dbReference type="Gene3D" id="1.20.58.60">
    <property type="match status" value="6"/>
</dbReference>
<evidence type="ECO:0000256" key="4">
    <source>
        <dbReference type="ARBA" id="ARBA00023319"/>
    </source>
</evidence>
<dbReference type="SMART" id="SM00150">
    <property type="entry name" value="SPEC"/>
    <property type="match status" value="10"/>
</dbReference>
<dbReference type="GO" id="GO:0060298">
    <property type="term" value="P:positive regulation of sarcomere organization"/>
    <property type="evidence" value="ECO:0007669"/>
    <property type="project" value="UniProtKB-ARBA"/>
</dbReference>
<dbReference type="GO" id="GO:0070273">
    <property type="term" value="F:phosphatidylinositol-4-phosphate binding"/>
    <property type="evidence" value="ECO:0007669"/>
    <property type="project" value="TreeGrafter"/>
</dbReference>
<dbReference type="InterPro" id="IPR003598">
    <property type="entry name" value="Ig_sub2"/>
</dbReference>
<dbReference type="InterPro" id="IPR013098">
    <property type="entry name" value="Ig_I-set"/>
</dbReference>
<dbReference type="SUPFAM" id="SSF46966">
    <property type="entry name" value="Spectrin repeat"/>
    <property type="match status" value="8"/>
</dbReference>
<feature type="domain" description="Ig-like" evidence="6">
    <location>
        <begin position="2209"/>
        <end position="2296"/>
    </location>
</feature>
<evidence type="ECO:0000259" key="6">
    <source>
        <dbReference type="PROSITE" id="PS50835"/>
    </source>
</evidence>
<feature type="non-terminal residue" evidence="7">
    <location>
        <position position="2458"/>
    </location>
</feature>
<keyword evidence="3" id="KW-0677">Repeat</keyword>
<comment type="caution">
    <text evidence="7">The sequence shown here is derived from an EMBL/GenBank/DDBJ whole genome shotgun (WGS) entry which is preliminary data.</text>
</comment>
<dbReference type="InterPro" id="IPR007110">
    <property type="entry name" value="Ig-like_dom"/>
</dbReference>
<dbReference type="FunFam" id="2.60.40.10:FF:000107">
    <property type="entry name" value="Myosin, light chain kinase a"/>
    <property type="match status" value="1"/>
</dbReference>
<dbReference type="InterPro" id="IPR013783">
    <property type="entry name" value="Ig-like_fold"/>
</dbReference>
<dbReference type="SUPFAM" id="SSF48726">
    <property type="entry name" value="Immunoglobulin"/>
    <property type="match status" value="6"/>
</dbReference>
<feature type="domain" description="Ig-like" evidence="6">
    <location>
        <begin position="2368"/>
        <end position="2456"/>
    </location>
</feature>
<dbReference type="InterPro" id="IPR002017">
    <property type="entry name" value="Spectrin_repeat"/>
</dbReference>